<dbReference type="OrthoDB" id="8449396at2"/>
<dbReference type="AlphaFoldDB" id="A0A5B7ZMZ5"/>
<protein>
    <submittedName>
        <fullName evidence="1">Uncharacterized protein</fullName>
    </submittedName>
</protein>
<dbReference type="RefSeq" id="WP_139715425.1">
    <property type="nucleotide sequence ID" value="NZ_CP040871.1"/>
</dbReference>
<dbReference type="EMBL" id="CP040871">
    <property type="protein sequence ID" value="QDA56500.1"/>
    <property type="molecule type" value="Genomic_DNA"/>
</dbReference>
<dbReference type="KEGG" id="thes:FHQ07_03810"/>
<name>A0A5B7ZMZ5_9GAMM</name>
<accession>A0A5B7ZMZ5</accession>
<dbReference type="Proteomes" id="UP000308149">
    <property type="component" value="Chromosome"/>
</dbReference>
<reference evidence="1 2" key="1">
    <citation type="submission" date="2019-06" db="EMBL/GenBank/DDBJ databases">
        <title>Thermomonas aquatica sp. nov., isolated from an industrial wastewater treatment plant.</title>
        <authorList>
            <person name="Jeon J.H."/>
            <person name="Park D.-S."/>
        </authorList>
    </citation>
    <scope>NUCLEOTIDE SEQUENCE [LARGE SCALE GENOMIC DNA]</scope>
    <source>
        <strain evidence="1 2">SY21</strain>
    </source>
</reference>
<proteinExistence type="predicted"/>
<organism evidence="1 2">
    <name type="scientific">Thermomonas aquatica</name>
    <dbReference type="NCBI Taxonomy" id="2202149"/>
    <lineage>
        <taxon>Bacteria</taxon>
        <taxon>Pseudomonadati</taxon>
        <taxon>Pseudomonadota</taxon>
        <taxon>Gammaproteobacteria</taxon>
        <taxon>Lysobacterales</taxon>
        <taxon>Lysobacteraceae</taxon>
        <taxon>Thermomonas</taxon>
    </lineage>
</organism>
<evidence type="ECO:0000313" key="1">
    <source>
        <dbReference type="EMBL" id="QDA56500.1"/>
    </source>
</evidence>
<keyword evidence="2" id="KW-1185">Reference proteome</keyword>
<evidence type="ECO:0000313" key="2">
    <source>
        <dbReference type="Proteomes" id="UP000308149"/>
    </source>
</evidence>
<sequence length="293" mass="32905">MAIVEIPRETDRFVLHFDTDRKEINAYALATSLVGLANAIKEANSIVNPGHSIEVVVERLDDGSFRATIKTIVKKAKNIFSHEASKAIIYGLIATWIYDQTLGADKQPTIIVNDGSVEIRSGDTIIIVPREVYEAKKAVERSQRFENSMGQVFSGAMLDRDVSGLKITPTGNWPTLPAIPRSQFKALIERHSPDDANTIIEDAHLEISRAILARGRRKWEFYWRGIRIAAPVLDESFFDDFFAHSITIAPGDVLHAALKIHRRPDPDSGIMINVKYEVVQVYNHEPRQTQSSF</sequence>
<gene>
    <name evidence="1" type="ORF">FHQ07_03810</name>
</gene>